<dbReference type="OrthoDB" id="1645589at2"/>
<dbReference type="GO" id="GO:0005737">
    <property type="term" value="C:cytoplasm"/>
    <property type="evidence" value="ECO:0007669"/>
    <property type="project" value="UniProtKB-ARBA"/>
</dbReference>
<evidence type="ECO:0000256" key="14">
    <source>
        <dbReference type="PIRSR" id="PIRSR001461-3"/>
    </source>
</evidence>
<dbReference type="GO" id="GO:0006098">
    <property type="term" value="P:pentose-phosphate shunt"/>
    <property type="evidence" value="ECO:0007669"/>
    <property type="project" value="UniProtKB-UniRule"/>
</dbReference>
<dbReference type="InterPro" id="IPR026019">
    <property type="entry name" value="Ribul_P_3_epim"/>
</dbReference>
<dbReference type="InterPro" id="IPR000056">
    <property type="entry name" value="Ribul_P_3_epim-like"/>
</dbReference>
<feature type="binding site" evidence="10 13">
    <location>
        <position position="67"/>
    </location>
    <ligand>
        <name>a divalent metal cation</name>
        <dbReference type="ChEBI" id="CHEBI:60240"/>
    </ligand>
</feature>
<dbReference type="CDD" id="cd00429">
    <property type="entry name" value="RPE"/>
    <property type="match status" value="1"/>
</dbReference>
<dbReference type="Pfam" id="PF00834">
    <property type="entry name" value="Ribul_P_3_epim"/>
    <property type="match status" value="1"/>
</dbReference>
<evidence type="ECO:0000313" key="16">
    <source>
        <dbReference type="Proteomes" id="UP000078287"/>
    </source>
</evidence>
<protein>
    <recommendedName>
        <fullName evidence="7 10">Ribulose-phosphate 3-epimerase</fullName>
        <ecNumber evidence="7 10">5.1.3.1</ecNumber>
    </recommendedName>
</protein>
<keyword evidence="10 11" id="KW-0119">Carbohydrate metabolism</keyword>
<evidence type="ECO:0000256" key="9">
    <source>
        <dbReference type="ARBA" id="ARBA00023235"/>
    </source>
</evidence>
<evidence type="ECO:0000256" key="7">
    <source>
        <dbReference type="ARBA" id="ARBA00013188"/>
    </source>
</evidence>
<comment type="catalytic activity">
    <reaction evidence="1 10 11">
        <text>D-ribulose 5-phosphate = D-xylulose 5-phosphate</text>
        <dbReference type="Rhea" id="RHEA:13677"/>
        <dbReference type="ChEBI" id="CHEBI:57737"/>
        <dbReference type="ChEBI" id="CHEBI:58121"/>
        <dbReference type="EC" id="5.1.3.1"/>
    </reaction>
</comment>
<keyword evidence="16" id="KW-1185">Reference proteome</keyword>
<feature type="binding site" evidence="10 14">
    <location>
        <position position="67"/>
    </location>
    <ligand>
        <name>substrate</name>
    </ligand>
</feature>
<dbReference type="GO" id="GO:0046872">
    <property type="term" value="F:metal ion binding"/>
    <property type="evidence" value="ECO:0007669"/>
    <property type="project" value="UniProtKB-UniRule"/>
</dbReference>
<keyword evidence="13" id="KW-0170">Cobalt</keyword>
<comment type="cofactor">
    <cofactor evidence="4">
        <name>Zn(2+)</name>
        <dbReference type="ChEBI" id="CHEBI:29105"/>
    </cofactor>
</comment>
<dbReference type="PIRSF" id="PIRSF001461">
    <property type="entry name" value="RPE"/>
    <property type="match status" value="1"/>
</dbReference>
<feature type="active site" description="Proton acceptor" evidence="10 12">
    <location>
        <position position="33"/>
    </location>
</feature>
<organism evidence="15 16">
    <name type="scientific">Chloroflexus islandicus</name>
    <dbReference type="NCBI Taxonomy" id="1707952"/>
    <lineage>
        <taxon>Bacteria</taxon>
        <taxon>Bacillati</taxon>
        <taxon>Chloroflexota</taxon>
        <taxon>Chloroflexia</taxon>
        <taxon>Chloroflexales</taxon>
        <taxon>Chloroflexineae</taxon>
        <taxon>Chloroflexaceae</taxon>
        <taxon>Chloroflexus</taxon>
    </lineage>
</organism>
<dbReference type="AlphaFoldDB" id="A0A178MKN8"/>
<sequence length="223" mass="23325">MRLAPSILTADFTRLGEQIAAACDAGIDWIHLDVMDGRFVPNISFGPLVVRALRPLADRYGAMLDTHLMIVEPERYVADFAAAGADLITVHAEATPHVHRAVQMIHDLGKKAGVAINPATPLSMIEEMIDQVELILLMTVNPGFGGQTLIPSVLGKVQRLAALVGDRPVEIMVDGGVHPSTIAACAAAGATVAVVGSAVFGPQPIPDAIAALRAALAEAPPVR</sequence>
<comment type="cofactor">
    <cofactor evidence="5">
        <name>Fe(2+)</name>
        <dbReference type="ChEBI" id="CHEBI:29033"/>
    </cofactor>
</comment>
<dbReference type="GO" id="GO:0004750">
    <property type="term" value="F:D-ribulose-phosphate 3-epimerase activity"/>
    <property type="evidence" value="ECO:0007669"/>
    <property type="project" value="UniProtKB-UniRule"/>
</dbReference>
<evidence type="ECO:0000256" key="8">
    <source>
        <dbReference type="ARBA" id="ARBA00022723"/>
    </source>
</evidence>
<feature type="binding site" evidence="10">
    <location>
        <begin position="174"/>
        <end position="176"/>
    </location>
    <ligand>
        <name>substrate</name>
    </ligand>
</feature>
<feature type="binding site" evidence="10 14">
    <location>
        <begin position="143"/>
        <end position="146"/>
    </location>
    <ligand>
        <name>substrate</name>
    </ligand>
</feature>
<dbReference type="NCBIfam" id="TIGR01163">
    <property type="entry name" value="rpe"/>
    <property type="match status" value="1"/>
</dbReference>
<keyword evidence="13" id="KW-0862">Zinc</keyword>
<comment type="cofactor">
    <cofactor evidence="10 13">
        <name>a divalent metal cation</name>
        <dbReference type="ChEBI" id="CHEBI:60240"/>
    </cofactor>
    <text evidence="10 13">Binds 1 divalent metal cation per subunit.</text>
</comment>
<dbReference type="NCBIfam" id="NF004076">
    <property type="entry name" value="PRK05581.1-4"/>
    <property type="match status" value="1"/>
</dbReference>
<comment type="caution">
    <text evidence="15">The sequence shown here is derived from an EMBL/GenBank/DDBJ whole genome shotgun (WGS) entry which is preliminary data.</text>
</comment>
<dbReference type="HAMAP" id="MF_02227">
    <property type="entry name" value="RPE"/>
    <property type="match status" value="1"/>
</dbReference>
<dbReference type="STRING" id="1707952.A6A03_07525"/>
<evidence type="ECO:0000256" key="13">
    <source>
        <dbReference type="PIRSR" id="PIRSR001461-2"/>
    </source>
</evidence>
<feature type="binding site" evidence="10 14">
    <location>
        <position position="6"/>
    </location>
    <ligand>
        <name>substrate</name>
    </ligand>
</feature>
<evidence type="ECO:0000256" key="6">
    <source>
        <dbReference type="ARBA" id="ARBA00009541"/>
    </source>
</evidence>
<evidence type="ECO:0000256" key="10">
    <source>
        <dbReference type="HAMAP-Rule" id="MF_02227"/>
    </source>
</evidence>
<gene>
    <name evidence="10" type="primary">rpe</name>
    <name evidence="15" type="ORF">A6A03_07525</name>
</gene>
<feature type="binding site" evidence="10 13">
    <location>
        <position position="174"/>
    </location>
    <ligand>
        <name>a divalent metal cation</name>
        <dbReference type="ChEBI" id="CHEBI:60240"/>
    </ligand>
</feature>
<evidence type="ECO:0000256" key="2">
    <source>
        <dbReference type="ARBA" id="ARBA00001936"/>
    </source>
</evidence>
<dbReference type="FunFam" id="3.20.20.70:FF:000004">
    <property type="entry name" value="Ribulose-phosphate 3-epimerase"/>
    <property type="match status" value="1"/>
</dbReference>
<dbReference type="PROSITE" id="PS01085">
    <property type="entry name" value="RIBUL_P_3_EPIMER_1"/>
    <property type="match status" value="1"/>
</dbReference>
<keyword evidence="8 10" id="KW-0479">Metal-binding</keyword>
<keyword evidence="13" id="KW-0464">Manganese</keyword>
<feature type="binding site" evidence="14">
    <location>
        <position position="176"/>
    </location>
    <ligand>
        <name>substrate</name>
    </ligand>
</feature>
<dbReference type="SUPFAM" id="SSF51366">
    <property type="entry name" value="Ribulose-phoshate binding barrel"/>
    <property type="match status" value="1"/>
</dbReference>
<dbReference type="EC" id="5.1.3.1" evidence="7 10"/>
<dbReference type="EMBL" id="LWQS01000030">
    <property type="protein sequence ID" value="OAN48615.1"/>
    <property type="molecule type" value="Genomic_DNA"/>
</dbReference>
<evidence type="ECO:0000256" key="5">
    <source>
        <dbReference type="ARBA" id="ARBA00001954"/>
    </source>
</evidence>
<dbReference type="RefSeq" id="WP_066782817.1">
    <property type="nucleotide sequence ID" value="NZ_LWQS01000030.1"/>
</dbReference>
<comment type="cofactor">
    <cofactor evidence="3">
        <name>Co(2+)</name>
        <dbReference type="ChEBI" id="CHEBI:48828"/>
    </cofactor>
</comment>
<accession>A0A178MKN8</accession>
<feature type="binding site" evidence="10 14">
    <location>
        <begin position="196"/>
        <end position="197"/>
    </location>
    <ligand>
        <name>substrate</name>
    </ligand>
</feature>
<evidence type="ECO:0000256" key="11">
    <source>
        <dbReference type="PIRNR" id="PIRNR001461"/>
    </source>
</evidence>
<feature type="binding site" evidence="10 13">
    <location>
        <position position="33"/>
    </location>
    <ligand>
        <name>a divalent metal cation</name>
        <dbReference type="ChEBI" id="CHEBI:60240"/>
    </ligand>
</feature>
<comment type="similarity">
    <text evidence="6 10 11">Belongs to the ribulose-phosphate 3-epimerase family.</text>
</comment>
<evidence type="ECO:0000256" key="3">
    <source>
        <dbReference type="ARBA" id="ARBA00001941"/>
    </source>
</evidence>
<evidence type="ECO:0000256" key="1">
    <source>
        <dbReference type="ARBA" id="ARBA00001782"/>
    </source>
</evidence>
<dbReference type="InterPro" id="IPR011060">
    <property type="entry name" value="RibuloseP-bd_barrel"/>
</dbReference>
<dbReference type="GO" id="GO:0019323">
    <property type="term" value="P:pentose catabolic process"/>
    <property type="evidence" value="ECO:0007669"/>
    <property type="project" value="UniProtKB-UniRule"/>
</dbReference>
<feature type="active site" description="Proton donor" evidence="10 12">
    <location>
        <position position="174"/>
    </location>
</feature>
<dbReference type="Gene3D" id="3.20.20.70">
    <property type="entry name" value="Aldolase class I"/>
    <property type="match status" value="1"/>
</dbReference>
<reference evidence="15 16" key="1">
    <citation type="submission" date="2016-04" db="EMBL/GenBank/DDBJ databases">
        <title>Chloroflexus islandicus sp. nov., a thermophilic filamentous anoxygenic phototrophic bacterium from geyser Strokkur (Iceland).</title>
        <authorList>
            <person name="Gaisin V.A."/>
            <person name="Kalashnikov A.M."/>
            <person name="Sukhacheva M.V."/>
            <person name="Grouzdev D.S."/>
            <person name="Ivanov T.M."/>
            <person name="Kuznetsov B."/>
            <person name="Gorlenko V.M."/>
        </authorList>
    </citation>
    <scope>NUCLEOTIDE SEQUENCE [LARGE SCALE GENOMIC DNA]</scope>
    <source>
        <strain evidence="16">isl-2</strain>
    </source>
</reference>
<evidence type="ECO:0000313" key="15">
    <source>
        <dbReference type="EMBL" id="OAN48615.1"/>
    </source>
</evidence>
<dbReference type="InterPro" id="IPR013785">
    <property type="entry name" value="Aldolase_TIM"/>
</dbReference>
<evidence type="ECO:0000256" key="12">
    <source>
        <dbReference type="PIRSR" id="PIRSR001461-1"/>
    </source>
</evidence>
<evidence type="ECO:0000256" key="4">
    <source>
        <dbReference type="ARBA" id="ARBA00001947"/>
    </source>
</evidence>
<comment type="function">
    <text evidence="10">Catalyzes the reversible epimerization of D-ribulose 5-phosphate to D-xylulose 5-phosphate.</text>
</comment>
<comment type="pathway">
    <text evidence="10">Carbohydrate degradation.</text>
</comment>
<feature type="binding site" evidence="10 13">
    <location>
        <position position="31"/>
    </location>
    <ligand>
        <name>a divalent metal cation</name>
        <dbReference type="ChEBI" id="CHEBI:60240"/>
    </ligand>
</feature>
<dbReference type="PANTHER" id="PTHR11749">
    <property type="entry name" value="RIBULOSE-5-PHOSPHATE-3-EPIMERASE"/>
    <property type="match status" value="1"/>
</dbReference>
<dbReference type="Proteomes" id="UP000078287">
    <property type="component" value="Unassembled WGS sequence"/>
</dbReference>
<proteinExistence type="inferred from homology"/>
<comment type="cofactor">
    <cofactor evidence="2">
        <name>Mn(2+)</name>
        <dbReference type="ChEBI" id="CHEBI:29035"/>
    </cofactor>
</comment>
<name>A0A178MKN8_9CHLR</name>
<keyword evidence="9 10" id="KW-0413">Isomerase</keyword>